<dbReference type="AlphaFoldDB" id="A0A1M6JVS9"/>
<sequence length="718" mass="79852">MRVAIIYNEDRSGVINTFGMQNKETYSSKIVKKVASSLEKGGHNVEIIDGNMNVIDNIRNFLPRVKEGEKFGLVFNMAYGIQGESRYTHIPAMLEMLGIPYVGSSPSGHAIALDKVITKIILQKNNIPTPDFWTFSSSDEDMENIDFPVIVKPKMESVSFGLRVVDNVEDLRDAVDFIVSEFKQQALVEKFIRGREFAVGLLGNDPVEIFPVLEIDLEGDPDAIQTVEDKLKKPKAKICPADIPEELSRVMKDISLKVFKVLGLRDFARVDIRLDEEGNAYVLEVNSMASLGANGSYVNAADKCGYTFTSLVNRILDVAANRYFAEEFSSSSLYEKTTKVDLPARLRGYFRNNNQNTQRLLEELVNINSHVKNINGINRVGNIMKSKLSDLGFSQEIFSQSEVGNIMFFTNTQSETYDCLIIGNLDNIKGLGEHDYFSSSDHKYFGSGVWENKGGLSVMLLALKGLKYSRLLGKVKIGILLTTDDTMKGSYSRRIIKDKSSVSKAVLGLHGAYKDGGMVTTRSGSALYHLEMTLKSFTDNSDVAMASAQFAKIIGDLSKMTDSEKGIIIAPKKASMDTNISEPFVRCEAQISVKYRNSDTFENIDARIRKAASALKSKKMLEFQIEGGRKRSPMEYSEASQSLMENIIELGEKLDIKVSGEHRWSSANIALSDSTKPMIDGFGPNGFKDRKGNEYILSHTISEKALLLAMTLKELTNL</sequence>
<evidence type="ECO:0000313" key="7">
    <source>
        <dbReference type="Proteomes" id="UP000184052"/>
    </source>
</evidence>
<dbReference type="GO" id="GO:0008716">
    <property type="term" value="F:D-alanine-D-alanine ligase activity"/>
    <property type="evidence" value="ECO:0007669"/>
    <property type="project" value="InterPro"/>
</dbReference>
<dbReference type="SUPFAM" id="SSF53187">
    <property type="entry name" value="Zn-dependent exopeptidases"/>
    <property type="match status" value="1"/>
</dbReference>
<evidence type="ECO:0000256" key="4">
    <source>
        <dbReference type="PROSITE-ProRule" id="PRU00409"/>
    </source>
</evidence>
<dbReference type="Proteomes" id="UP000184052">
    <property type="component" value="Unassembled WGS sequence"/>
</dbReference>
<dbReference type="PROSITE" id="PS50975">
    <property type="entry name" value="ATP_GRASP"/>
    <property type="match status" value="1"/>
</dbReference>
<dbReference type="RefSeq" id="WP_073050120.1">
    <property type="nucleotide sequence ID" value="NZ_FQZL01000023.1"/>
</dbReference>
<dbReference type="SUPFAM" id="SSF56059">
    <property type="entry name" value="Glutathione synthetase ATP-binding domain-like"/>
    <property type="match status" value="1"/>
</dbReference>
<accession>A0A1M6JVS9</accession>
<dbReference type="GO" id="GO:0046872">
    <property type="term" value="F:metal ion binding"/>
    <property type="evidence" value="ECO:0007669"/>
    <property type="project" value="InterPro"/>
</dbReference>
<protein>
    <submittedName>
        <fullName evidence="6">D-alanine-D-alanine ligase</fullName>
    </submittedName>
</protein>
<comment type="similarity">
    <text evidence="1">Belongs to the D-alanine--D-alanine ligase family.</text>
</comment>
<dbReference type="PANTHER" id="PTHR23132:SF23">
    <property type="entry name" value="D-ALANINE--D-ALANINE LIGASE B"/>
    <property type="match status" value="1"/>
</dbReference>
<dbReference type="PANTHER" id="PTHR23132">
    <property type="entry name" value="D-ALANINE--D-ALANINE LIGASE"/>
    <property type="match status" value="1"/>
</dbReference>
<name>A0A1M6JVS9_9FIRM</name>
<dbReference type="Gene3D" id="3.30.1490.20">
    <property type="entry name" value="ATP-grasp fold, A domain"/>
    <property type="match status" value="1"/>
</dbReference>
<keyword evidence="3" id="KW-0961">Cell wall biogenesis/degradation</keyword>
<dbReference type="Gene3D" id="3.40.50.20">
    <property type="match status" value="1"/>
</dbReference>
<gene>
    <name evidence="6" type="ORF">SAMN02745751_02725</name>
</gene>
<dbReference type="Gene3D" id="3.40.630.10">
    <property type="entry name" value="Zn peptidases"/>
    <property type="match status" value="1"/>
</dbReference>
<keyword evidence="4" id="KW-0067">ATP-binding</keyword>
<evidence type="ECO:0000259" key="5">
    <source>
        <dbReference type="PROSITE" id="PS50975"/>
    </source>
</evidence>
<organism evidence="6 7">
    <name type="scientific">Dethiosulfatibacter aminovorans DSM 17477</name>
    <dbReference type="NCBI Taxonomy" id="1121476"/>
    <lineage>
        <taxon>Bacteria</taxon>
        <taxon>Bacillati</taxon>
        <taxon>Bacillota</taxon>
        <taxon>Tissierellia</taxon>
        <taxon>Dethiosulfatibacter</taxon>
    </lineage>
</organism>
<dbReference type="Pfam" id="PF07478">
    <property type="entry name" value="Dala_Dala_lig_C"/>
    <property type="match status" value="1"/>
</dbReference>
<dbReference type="STRING" id="1121476.SAMN02745751_02725"/>
<reference evidence="6 7" key="1">
    <citation type="submission" date="2016-11" db="EMBL/GenBank/DDBJ databases">
        <authorList>
            <person name="Jaros S."/>
            <person name="Januszkiewicz K."/>
            <person name="Wedrychowicz H."/>
        </authorList>
    </citation>
    <scope>NUCLEOTIDE SEQUENCE [LARGE SCALE GENOMIC DNA]</scope>
    <source>
        <strain evidence="6 7">DSM 17477</strain>
    </source>
</reference>
<dbReference type="InterPro" id="IPR011761">
    <property type="entry name" value="ATP-grasp"/>
</dbReference>
<keyword evidence="2 6" id="KW-0436">Ligase</keyword>
<evidence type="ECO:0000256" key="2">
    <source>
        <dbReference type="ARBA" id="ARBA00022598"/>
    </source>
</evidence>
<evidence type="ECO:0000256" key="3">
    <source>
        <dbReference type="ARBA" id="ARBA00023316"/>
    </source>
</evidence>
<dbReference type="OrthoDB" id="9813261at2"/>
<evidence type="ECO:0000256" key="1">
    <source>
        <dbReference type="ARBA" id="ARBA00010871"/>
    </source>
</evidence>
<keyword evidence="4" id="KW-0547">Nucleotide-binding</keyword>
<dbReference type="InterPro" id="IPR013815">
    <property type="entry name" value="ATP_grasp_subdomain_1"/>
</dbReference>
<dbReference type="InterPro" id="IPR016185">
    <property type="entry name" value="PreATP-grasp_dom_sf"/>
</dbReference>
<dbReference type="Gene3D" id="3.30.70.360">
    <property type="match status" value="1"/>
</dbReference>
<feature type="domain" description="ATP-grasp" evidence="5">
    <location>
        <begin position="119"/>
        <end position="317"/>
    </location>
</feature>
<dbReference type="InterPro" id="IPR011095">
    <property type="entry name" value="Dala_Dala_lig_C"/>
</dbReference>
<dbReference type="EMBL" id="FQZL01000023">
    <property type="protein sequence ID" value="SHJ50786.1"/>
    <property type="molecule type" value="Genomic_DNA"/>
</dbReference>
<proteinExistence type="inferred from homology"/>
<dbReference type="GO" id="GO:0071555">
    <property type="term" value="P:cell wall organization"/>
    <property type="evidence" value="ECO:0007669"/>
    <property type="project" value="UniProtKB-KW"/>
</dbReference>
<dbReference type="SUPFAM" id="SSF52440">
    <property type="entry name" value="PreATP-grasp domain"/>
    <property type="match status" value="1"/>
</dbReference>
<dbReference type="Gene3D" id="3.30.470.20">
    <property type="entry name" value="ATP-grasp fold, B domain"/>
    <property type="match status" value="1"/>
</dbReference>
<evidence type="ECO:0000313" key="6">
    <source>
        <dbReference type="EMBL" id="SHJ50786.1"/>
    </source>
</evidence>
<dbReference type="GO" id="GO:0005524">
    <property type="term" value="F:ATP binding"/>
    <property type="evidence" value="ECO:0007669"/>
    <property type="project" value="UniProtKB-UniRule"/>
</dbReference>
<keyword evidence="7" id="KW-1185">Reference proteome</keyword>